<sequence>MNRSWSPALEEAVDPGSALSTEQRPHPEKKTEPSFSHWFPSTVRSAVANACPLVEMNQTVARSSTNWTFKKLLIRFSFHTFAISSR</sequence>
<feature type="region of interest" description="Disordered" evidence="1">
    <location>
        <begin position="1"/>
        <end position="36"/>
    </location>
</feature>
<evidence type="ECO:0000256" key="1">
    <source>
        <dbReference type="SAM" id="MobiDB-lite"/>
    </source>
</evidence>
<evidence type="ECO:0000313" key="2">
    <source>
        <dbReference type="EMBL" id="KFO25788.1"/>
    </source>
</evidence>
<dbReference type="EMBL" id="KN123337">
    <property type="protein sequence ID" value="KFO25788.1"/>
    <property type="molecule type" value="Genomic_DNA"/>
</dbReference>
<accession>A0A091D5P3</accession>
<organism evidence="2 3">
    <name type="scientific">Fukomys damarensis</name>
    <name type="common">Damaraland mole rat</name>
    <name type="synonym">Cryptomys damarensis</name>
    <dbReference type="NCBI Taxonomy" id="885580"/>
    <lineage>
        <taxon>Eukaryota</taxon>
        <taxon>Metazoa</taxon>
        <taxon>Chordata</taxon>
        <taxon>Craniata</taxon>
        <taxon>Vertebrata</taxon>
        <taxon>Euteleostomi</taxon>
        <taxon>Mammalia</taxon>
        <taxon>Eutheria</taxon>
        <taxon>Euarchontoglires</taxon>
        <taxon>Glires</taxon>
        <taxon>Rodentia</taxon>
        <taxon>Hystricomorpha</taxon>
        <taxon>Bathyergidae</taxon>
        <taxon>Fukomys</taxon>
    </lineage>
</organism>
<dbReference type="Proteomes" id="UP000028990">
    <property type="component" value="Unassembled WGS sequence"/>
</dbReference>
<reference evidence="2 3" key="1">
    <citation type="submission" date="2013-11" db="EMBL/GenBank/DDBJ databases">
        <title>The Damaraland mole rat (Fukomys damarensis) genome and evolution of African mole rats.</title>
        <authorList>
            <person name="Gladyshev V.N."/>
            <person name="Fang X."/>
        </authorList>
    </citation>
    <scope>NUCLEOTIDE SEQUENCE [LARGE SCALE GENOMIC DNA]</scope>
    <source>
        <tissue evidence="2">Liver</tissue>
    </source>
</reference>
<name>A0A091D5P3_FUKDA</name>
<gene>
    <name evidence="2" type="ORF">H920_12924</name>
</gene>
<evidence type="ECO:0000313" key="3">
    <source>
        <dbReference type="Proteomes" id="UP000028990"/>
    </source>
</evidence>
<keyword evidence="3" id="KW-1185">Reference proteome</keyword>
<protein>
    <submittedName>
        <fullName evidence="2">Uncharacterized protein</fullName>
    </submittedName>
</protein>
<feature type="compositionally biased region" description="Basic and acidic residues" evidence="1">
    <location>
        <begin position="23"/>
        <end position="32"/>
    </location>
</feature>
<dbReference type="AlphaFoldDB" id="A0A091D5P3"/>
<proteinExistence type="predicted"/>